<gene>
    <name evidence="2" type="ORF">EV693_10376</name>
</gene>
<dbReference type="RefSeq" id="WP_132500922.1">
    <property type="nucleotide sequence ID" value="NZ_LVXA01000001.1"/>
</dbReference>
<dbReference type="AlphaFoldDB" id="A0A4R2NAR1"/>
<keyword evidence="3" id="KW-1185">Reference proteome</keyword>
<accession>A0A4R2NAR1</accession>
<name>A0A4R2NAR1_9PAST</name>
<evidence type="ECO:0000313" key="3">
    <source>
        <dbReference type="Proteomes" id="UP000295537"/>
    </source>
</evidence>
<dbReference type="OrthoDB" id="6975612at2"/>
<evidence type="ECO:0000259" key="1">
    <source>
        <dbReference type="Pfam" id="PF13986"/>
    </source>
</evidence>
<protein>
    <submittedName>
        <fullName evidence="2">Uncharacterized protein DUF4224</fullName>
    </submittedName>
</protein>
<dbReference type="Pfam" id="PF13986">
    <property type="entry name" value="DUF4224"/>
    <property type="match status" value="1"/>
</dbReference>
<organism evidence="2 3">
    <name type="scientific">Nicoletella semolina</name>
    <dbReference type="NCBI Taxonomy" id="271160"/>
    <lineage>
        <taxon>Bacteria</taxon>
        <taxon>Pseudomonadati</taxon>
        <taxon>Pseudomonadota</taxon>
        <taxon>Gammaproteobacteria</taxon>
        <taxon>Pasteurellales</taxon>
        <taxon>Pasteurellaceae</taxon>
        <taxon>Nicoletella</taxon>
    </lineage>
</organism>
<proteinExistence type="predicted"/>
<feature type="domain" description="DUF4224" evidence="1">
    <location>
        <begin position="6"/>
        <end position="30"/>
    </location>
</feature>
<dbReference type="Proteomes" id="UP000295537">
    <property type="component" value="Unassembled WGS sequence"/>
</dbReference>
<dbReference type="EMBL" id="SLXJ01000003">
    <property type="protein sequence ID" value="TCP18110.1"/>
    <property type="molecule type" value="Genomic_DNA"/>
</dbReference>
<comment type="caution">
    <text evidence="2">The sequence shown here is derived from an EMBL/GenBank/DDBJ whole genome shotgun (WGS) entry which is preliminary data.</text>
</comment>
<reference evidence="2 3" key="1">
    <citation type="submission" date="2019-03" db="EMBL/GenBank/DDBJ databases">
        <title>Genomic Encyclopedia of Type Strains, Phase IV (KMG-IV): sequencing the most valuable type-strain genomes for metagenomic binning, comparative biology and taxonomic classification.</title>
        <authorList>
            <person name="Goeker M."/>
        </authorList>
    </citation>
    <scope>NUCLEOTIDE SEQUENCE [LARGE SCALE GENOMIC DNA]</scope>
    <source>
        <strain evidence="2 3">DSM 16380</strain>
    </source>
</reference>
<evidence type="ECO:0000313" key="2">
    <source>
        <dbReference type="EMBL" id="TCP18110.1"/>
    </source>
</evidence>
<dbReference type="InterPro" id="IPR025319">
    <property type="entry name" value="DUF4224"/>
</dbReference>
<sequence length="90" mass="10636">MPQSEFLTLKELVDLTGYTQKKRQIQWLKQRNYIIQDENRYKPLVLYKDVFGQPRHLSSHIQPTKTWHPSVHLTGVTYGKTSKNHQQAST</sequence>